<dbReference type="GO" id="GO:0004407">
    <property type="term" value="F:histone deacetylase activity"/>
    <property type="evidence" value="ECO:0007669"/>
    <property type="project" value="InterPro"/>
</dbReference>
<accession>A0A6S6T6G8</accession>
<dbReference type="EMBL" id="CACVAQ010000183">
    <property type="protein sequence ID" value="CAA6812187.1"/>
    <property type="molecule type" value="Genomic_DNA"/>
</dbReference>
<reference evidence="4" key="1">
    <citation type="submission" date="2020-01" db="EMBL/GenBank/DDBJ databases">
        <authorList>
            <person name="Meier V. D."/>
            <person name="Meier V D."/>
        </authorList>
    </citation>
    <scope>NUCLEOTIDE SEQUENCE</scope>
    <source>
        <strain evidence="4">HLG_WM_MAG_10</strain>
    </source>
</reference>
<evidence type="ECO:0000256" key="1">
    <source>
        <dbReference type="ARBA" id="ARBA00005947"/>
    </source>
</evidence>
<comment type="similarity">
    <text evidence="1">Belongs to the histone deacetylase family.</text>
</comment>
<dbReference type="InterPro" id="IPR000286">
    <property type="entry name" value="HDACs"/>
</dbReference>
<dbReference type="Pfam" id="PF00850">
    <property type="entry name" value="Hist_deacetyl"/>
    <property type="match status" value="1"/>
</dbReference>
<organism evidence="4">
    <name type="scientific">uncultured Aureispira sp</name>
    <dbReference type="NCBI Taxonomy" id="1331704"/>
    <lineage>
        <taxon>Bacteria</taxon>
        <taxon>Pseudomonadati</taxon>
        <taxon>Bacteroidota</taxon>
        <taxon>Saprospiria</taxon>
        <taxon>Saprospirales</taxon>
        <taxon>Saprospiraceae</taxon>
        <taxon>Aureispira</taxon>
        <taxon>environmental samples</taxon>
    </lineage>
</organism>
<dbReference type="InterPro" id="IPR037138">
    <property type="entry name" value="His_deacetylse_dom_sf"/>
</dbReference>
<dbReference type="Gene3D" id="3.40.800.20">
    <property type="entry name" value="Histone deacetylase domain"/>
    <property type="match status" value="1"/>
</dbReference>
<name>A0A6S6T6G8_9BACT</name>
<gene>
    <name evidence="4" type="ORF">HELGO_WM38582</name>
</gene>
<dbReference type="InterPro" id="IPR044150">
    <property type="entry name" value="HDAC_classIV"/>
</dbReference>
<evidence type="ECO:0000259" key="3">
    <source>
        <dbReference type="Pfam" id="PF00850"/>
    </source>
</evidence>
<dbReference type="AlphaFoldDB" id="A0A6S6T6G8"/>
<dbReference type="CDD" id="cd09993">
    <property type="entry name" value="HDAC_classIV"/>
    <property type="match status" value="1"/>
</dbReference>
<protein>
    <submittedName>
        <fullName evidence="4">Deacetylases, including yeast histone deacetylase and acetoin utilization protein</fullName>
    </submittedName>
</protein>
<dbReference type="InterPro" id="IPR023696">
    <property type="entry name" value="Ureohydrolase_dom_sf"/>
</dbReference>
<proteinExistence type="inferred from homology"/>
<dbReference type="GO" id="GO:0040029">
    <property type="term" value="P:epigenetic regulation of gene expression"/>
    <property type="evidence" value="ECO:0007669"/>
    <property type="project" value="TreeGrafter"/>
</dbReference>
<dbReference type="InterPro" id="IPR023801">
    <property type="entry name" value="His_deacetylse_dom"/>
</dbReference>
<dbReference type="GO" id="GO:0016787">
    <property type="term" value="F:hydrolase activity"/>
    <property type="evidence" value="ECO:0007669"/>
    <property type="project" value="UniProtKB-KW"/>
</dbReference>
<feature type="domain" description="Histone deacetylase" evidence="3">
    <location>
        <begin position="18"/>
        <end position="290"/>
    </location>
</feature>
<evidence type="ECO:0000256" key="2">
    <source>
        <dbReference type="ARBA" id="ARBA00022801"/>
    </source>
</evidence>
<dbReference type="PANTHER" id="PTHR10625:SF19">
    <property type="entry name" value="HISTONE DEACETYLASE 12"/>
    <property type="match status" value="1"/>
</dbReference>
<dbReference type="SUPFAM" id="SSF52768">
    <property type="entry name" value="Arginase/deacetylase"/>
    <property type="match status" value="1"/>
</dbReference>
<sequence length="301" mass="33922">MLKIAFSPIYKYSLPEGHRFPMSKYELIPAQLVHQGIIEKEQFFEPKSLEEAWILRTHCPIYWQSLKDLTISPKAARKIGFPVNQNLIQRGRVITQGTIDCALYAQKYGVAMNVAGGTHHSFKDRGEGFCVLNDFAIASNYLLDHNLAQQILIIDLDVHQGNGTAKIFEHEPRVFTFSMHGAKNYPLQKEQSDLDLPLLDGLEDAPYLDLVRAYIPQLLEDVQPDFVFYLSGVDVLASDKLGRLGMSLEGCRMRDQLVFEYCKAAEVPVAVSMGGGYSPKLADIVDAHCNTFKMAQEVFFD</sequence>
<dbReference type="PRINTS" id="PR01270">
    <property type="entry name" value="HDASUPER"/>
</dbReference>
<keyword evidence="2" id="KW-0378">Hydrolase</keyword>
<evidence type="ECO:0000313" key="4">
    <source>
        <dbReference type="EMBL" id="CAA6812187.1"/>
    </source>
</evidence>
<dbReference type="PANTHER" id="PTHR10625">
    <property type="entry name" value="HISTONE DEACETYLASE HDAC1-RELATED"/>
    <property type="match status" value="1"/>
</dbReference>